<dbReference type="Pfam" id="PF03328">
    <property type="entry name" value="HpcH_HpaI"/>
    <property type="match status" value="1"/>
</dbReference>
<evidence type="ECO:0000256" key="3">
    <source>
        <dbReference type="ARBA" id="ARBA00023239"/>
    </source>
</evidence>
<accession>A0A939HGI7</accession>
<dbReference type="SUPFAM" id="SSF51621">
    <property type="entry name" value="Phosphoenolpyruvate/pyruvate domain"/>
    <property type="match status" value="1"/>
</dbReference>
<sequence length="258" mass="27110">MSRPHTLARRFAKPGAVGLYCSVPAPTLVDMIGHAGFDFVILDTEHSLVGDAELAALLRAAQASGLDALVRVPESDPGSILRALDAGATGVVVPHVRCRADVDAALRAARYFPDGMRSLGGGRASNYGVGDPREVIRRANAEVVVAVLIEDREGVDAIDEILAGGGINLVLPGPGDLSQSYGVPWETRHPLVRGAVEAIHEACLRHSTPFAPMTTNPEAHARWRAAGATSFVLGDAQDLAARVIREQYALAGSGSDKE</sequence>
<protein>
    <recommendedName>
        <fullName evidence="4">HpcH/HpaI aldolase/citrate lyase domain-containing protein</fullName>
    </recommendedName>
</protein>
<dbReference type="EMBL" id="JAFNLL010000029">
    <property type="protein sequence ID" value="MBO1268819.1"/>
    <property type="molecule type" value="Genomic_DNA"/>
</dbReference>
<dbReference type="GO" id="GO:0016832">
    <property type="term" value="F:aldehyde-lyase activity"/>
    <property type="evidence" value="ECO:0007669"/>
    <property type="project" value="TreeGrafter"/>
</dbReference>
<dbReference type="PANTHER" id="PTHR30502">
    <property type="entry name" value="2-KETO-3-DEOXY-L-RHAMNONATE ALDOLASE"/>
    <property type="match status" value="1"/>
</dbReference>
<name>A0A939HGI7_9MICC</name>
<keyword evidence="3" id="KW-0456">Lyase</keyword>
<dbReference type="GO" id="GO:0005737">
    <property type="term" value="C:cytoplasm"/>
    <property type="evidence" value="ECO:0007669"/>
    <property type="project" value="TreeGrafter"/>
</dbReference>
<dbReference type="InterPro" id="IPR015813">
    <property type="entry name" value="Pyrv/PenolPyrv_kinase-like_dom"/>
</dbReference>
<evidence type="ECO:0000313" key="5">
    <source>
        <dbReference type="EMBL" id="MBO1268819.1"/>
    </source>
</evidence>
<feature type="domain" description="HpcH/HpaI aldolase/citrate lyase" evidence="4">
    <location>
        <begin position="18"/>
        <end position="228"/>
    </location>
</feature>
<dbReference type="GO" id="GO:0046872">
    <property type="term" value="F:metal ion binding"/>
    <property type="evidence" value="ECO:0007669"/>
    <property type="project" value="UniProtKB-KW"/>
</dbReference>
<dbReference type="InterPro" id="IPR040442">
    <property type="entry name" value="Pyrv_kinase-like_dom_sf"/>
</dbReference>
<dbReference type="PANTHER" id="PTHR30502:SF0">
    <property type="entry name" value="PHOSPHOENOLPYRUVATE CARBOXYLASE FAMILY PROTEIN"/>
    <property type="match status" value="1"/>
</dbReference>
<evidence type="ECO:0000259" key="4">
    <source>
        <dbReference type="Pfam" id="PF03328"/>
    </source>
</evidence>
<evidence type="ECO:0000256" key="1">
    <source>
        <dbReference type="ARBA" id="ARBA00005568"/>
    </source>
</evidence>
<proteinExistence type="inferred from homology"/>
<dbReference type="AlphaFoldDB" id="A0A939HGI7"/>
<organism evidence="5 6">
    <name type="scientific">Arthrobacter cavernae</name>
    <dbReference type="NCBI Taxonomy" id="2817681"/>
    <lineage>
        <taxon>Bacteria</taxon>
        <taxon>Bacillati</taxon>
        <taxon>Actinomycetota</taxon>
        <taxon>Actinomycetes</taxon>
        <taxon>Micrococcales</taxon>
        <taxon>Micrococcaceae</taxon>
        <taxon>Arthrobacter</taxon>
    </lineage>
</organism>
<gene>
    <name evidence="5" type="ORF">J1902_12705</name>
</gene>
<comment type="similarity">
    <text evidence="1">Belongs to the HpcH/HpaI aldolase family.</text>
</comment>
<reference evidence="5" key="1">
    <citation type="submission" date="2021-03" db="EMBL/GenBank/DDBJ databases">
        <title>A new species, PO-11, isolated from a karst cave deposit.</title>
        <authorList>
            <person name="Zhaoxiaoyong W."/>
        </authorList>
    </citation>
    <scope>NUCLEOTIDE SEQUENCE</scope>
    <source>
        <strain evidence="5">PO-11</strain>
    </source>
</reference>
<evidence type="ECO:0000313" key="6">
    <source>
        <dbReference type="Proteomes" id="UP000664164"/>
    </source>
</evidence>
<evidence type="ECO:0000256" key="2">
    <source>
        <dbReference type="ARBA" id="ARBA00022723"/>
    </source>
</evidence>
<dbReference type="InterPro" id="IPR050251">
    <property type="entry name" value="HpcH-HpaI_aldolase"/>
</dbReference>
<dbReference type="Proteomes" id="UP000664164">
    <property type="component" value="Unassembled WGS sequence"/>
</dbReference>
<dbReference type="Gene3D" id="3.20.20.60">
    <property type="entry name" value="Phosphoenolpyruvate-binding domains"/>
    <property type="match status" value="1"/>
</dbReference>
<comment type="caution">
    <text evidence="5">The sequence shown here is derived from an EMBL/GenBank/DDBJ whole genome shotgun (WGS) entry which is preliminary data.</text>
</comment>
<keyword evidence="2" id="KW-0479">Metal-binding</keyword>
<dbReference type="InterPro" id="IPR005000">
    <property type="entry name" value="Aldolase/citrate-lyase_domain"/>
</dbReference>
<dbReference type="RefSeq" id="WP_207616609.1">
    <property type="nucleotide sequence ID" value="NZ_JAFNLL010000029.1"/>
</dbReference>
<keyword evidence="6" id="KW-1185">Reference proteome</keyword>